<proteinExistence type="inferred from homology"/>
<protein>
    <recommendedName>
        <fullName evidence="7">Endolytic murein transglycosylase</fullName>
        <ecNumber evidence="7">4.2.2.29</ecNumber>
    </recommendedName>
    <alternativeName>
        <fullName evidence="7">Peptidoglycan lytic transglycosylase</fullName>
    </alternativeName>
    <alternativeName>
        <fullName evidence="7">Peptidoglycan polymerization terminase</fullName>
    </alternativeName>
</protein>
<keyword evidence="1 7" id="KW-1003">Cell membrane</keyword>
<evidence type="ECO:0000256" key="1">
    <source>
        <dbReference type="ARBA" id="ARBA00022475"/>
    </source>
</evidence>
<feature type="site" description="Important for catalytic activity" evidence="7">
    <location>
        <position position="330"/>
    </location>
</feature>
<dbReference type="GO" id="GO:0071555">
    <property type="term" value="P:cell wall organization"/>
    <property type="evidence" value="ECO:0007669"/>
    <property type="project" value="UniProtKB-KW"/>
</dbReference>
<reference evidence="9 10" key="1">
    <citation type="submission" date="2018-03" db="EMBL/GenBank/DDBJ databases">
        <title>Bacteriophage NCPPB3778 and a type I-E CRISPR drive the evolution of the US Biological Select Agent, Rathayibacter toxicus.</title>
        <authorList>
            <person name="Davis E.W.II."/>
            <person name="Tabima J.F."/>
            <person name="Weisberg A.J."/>
            <person name="Dantas Lopes L."/>
            <person name="Wiseman M.S."/>
            <person name="Wiseman M.S."/>
            <person name="Pupko T."/>
            <person name="Belcher M.S."/>
            <person name="Sechler A.J."/>
            <person name="Tancos M.A."/>
            <person name="Schroeder B.K."/>
            <person name="Murray T.D."/>
            <person name="Luster D.G."/>
            <person name="Schneider W.L."/>
            <person name="Rogers E."/>
            <person name="Andreote F.D."/>
            <person name="Grunwald N.J."/>
            <person name="Putnam M.L."/>
            <person name="Chang J.H."/>
        </authorList>
    </citation>
    <scope>NUCLEOTIDE SEQUENCE [LARGE SCALE GENOMIC DNA]</scope>
    <source>
        <strain evidence="9 10">NCCPB 2253</strain>
    </source>
</reference>
<dbReference type="Proteomes" id="UP000283946">
    <property type="component" value="Chromosome"/>
</dbReference>
<dbReference type="EC" id="4.2.2.29" evidence="7"/>
<dbReference type="AlphaFoldDB" id="A0AAD2JG64"/>
<dbReference type="HAMAP" id="MF_02065">
    <property type="entry name" value="MltG"/>
    <property type="match status" value="1"/>
</dbReference>
<feature type="compositionally biased region" description="Basic residues" evidence="8">
    <location>
        <begin position="91"/>
        <end position="106"/>
    </location>
</feature>
<sequence>MPSIPNARAALRHRWRSNRTKDLYVTDVPPSRRDARAAESARSTPPPSNPEQAPTENAVHDQLHRLFTGPEVPEARGRGKAVATDQDVAASRRRGSRRTRGAKKRRSRRGLIGGLLAFGVFAALVAIAVTIFIEPVRGLFAAPEPTDYSGTGTSEVLFTIHQGDVGSDIANNLVSDGVIKSYGPFYNLLLTRSPEPVFQPGAYSLKAEMSAQAALSALLDADSTRLANTFVIPEGTALKAALPLIADGTGVALADLETAAADWGSFGLPAGATSLEGFLFPATYDIQPSTPAHDILKALVDRMYKALDQAGVPVDDRYRVVVFASLIQREARIAADFPKVARVFQNRIDQGWRLQSDATVAYGTGATDRVATTDAERDDVNNPYNTYQHDGLPPAPISNPGDVAIAAALRPAEGTWMYFVTVNLQTGETVYSTTDAEHTAAVAQWQAWMRDHPEYQ</sequence>
<feature type="region of interest" description="Disordered" evidence="8">
    <location>
        <begin position="13"/>
        <end position="56"/>
    </location>
</feature>
<comment type="catalytic activity">
    <reaction evidence="7">
        <text>a peptidoglycan chain = a peptidoglycan chain with N-acetyl-1,6-anhydromuramyl-[peptide] at the reducing end + a peptidoglycan chain with N-acetylglucosamine at the non-reducing end.</text>
        <dbReference type="EC" id="4.2.2.29"/>
    </reaction>
</comment>
<evidence type="ECO:0000256" key="3">
    <source>
        <dbReference type="ARBA" id="ARBA00022989"/>
    </source>
</evidence>
<dbReference type="InterPro" id="IPR003770">
    <property type="entry name" value="MLTG-like"/>
</dbReference>
<evidence type="ECO:0000313" key="9">
    <source>
        <dbReference type="EMBL" id="AZZ55084.1"/>
    </source>
</evidence>
<evidence type="ECO:0000256" key="2">
    <source>
        <dbReference type="ARBA" id="ARBA00022692"/>
    </source>
</evidence>
<comment type="similarity">
    <text evidence="7">Belongs to the transglycosylase MltG family.</text>
</comment>
<dbReference type="PANTHER" id="PTHR30518:SF2">
    <property type="entry name" value="ENDOLYTIC MUREIN TRANSGLYCOSYLASE"/>
    <property type="match status" value="1"/>
</dbReference>
<gene>
    <name evidence="7 9" type="primary">mltG</name>
    <name evidence="9" type="ORF">C7V51_03670</name>
</gene>
<keyword evidence="2 7" id="KW-0812">Transmembrane</keyword>
<dbReference type="KEGG" id="ria:C7V51_03670"/>
<evidence type="ECO:0000256" key="4">
    <source>
        <dbReference type="ARBA" id="ARBA00023136"/>
    </source>
</evidence>
<evidence type="ECO:0000256" key="7">
    <source>
        <dbReference type="HAMAP-Rule" id="MF_02065"/>
    </source>
</evidence>
<dbReference type="GO" id="GO:0008932">
    <property type="term" value="F:lytic endotransglycosylase activity"/>
    <property type="evidence" value="ECO:0007669"/>
    <property type="project" value="UniProtKB-UniRule"/>
</dbReference>
<dbReference type="NCBIfam" id="TIGR00247">
    <property type="entry name" value="endolytic transglycosylase MltG"/>
    <property type="match status" value="1"/>
</dbReference>
<evidence type="ECO:0000256" key="5">
    <source>
        <dbReference type="ARBA" id="ARBA00023239"/>
    </source>
</evidence>
<keyword evidence="4 7" id="KW-0472">Membrane</keyword>
<feature type="region of interest" description="Disordered" evidence="8">
    <location>
        <begin position="70"/>
        <end position="106"/>
    </location>
</feature>
<dbReference type="PANTHER" id="PTHR30518">
    <property type="entry name" value="ENDOLYTIC MUREIN TRANSGLYCOSYLASE"/>
    <property type="match status" value="1"/>
</dbReference>
<keyword evidence="3 7" id="KW-1133">Transmembrane helix</keyword>
<dbReference type="GO" id="GO:0009252">
    <property type="term" value="P:peptidoglycan biosynthetic process"/>
    <property type="evidence" value="ECO:0007669"/>
    <property type="project" value="UniProtKB-UniRule"/>
</dbReference>
<feature type="compositionally biased region" description="Basic and acidic residues" evidence="8">
    <location>
        <begin position="19"/>
        <end position="39"/>
    </location>
</feature>
<organism evidence="9 10">
    <name type="scientific">Rathayibacter iranicus</name>
    <dbReference type="NCBI Taxonomy" id="59737"/>
    <lineage>
        <taxon>Bacteria</taxon>
        <taxon>Bacillati</taxon>
        <taxon>Actinomycetota</taxon>
        <taxon>Actinomycetes</taxon>
        <taxon>Micrococcales</taxon>
        <taxon>Microbacteriaceae</taxon>
        <taxon>Rathayibacter</taxon>
    </lineage>
</organism>
<comment type="subcellular location">
    <subcellularLocation>
        <location evidence="7">Cell membrane</location>
        <topology evidence="7">Single-pass membrane protein</topology>
    </subcellularLocation>
</comment>
<evidence type="ECO:0000256" key="8">
    <source>
        <dbReference type="SAM" id="MobiDB-lite"/>
    </source>
</evidence>
<feature type="transmembrane region" description="Helical" evidence="7">
    <location>
        <begin position="110"/>
        <end position="133"/>
    </location>
</feature>
<dbReference type="EMBL" id="CP028130">
    <property type="protein sequence ID" value="AZZ55084.1"/>
    <property type="molecule type" value="Genomic_DNA"/>
</dbReference>
<name>A0AAD2JG64_9MICO</name>
<comment type="function">
    <text evidence="7">Functions as a peptidoglycan terminase that cleaves nascent peptidoglycan strands endolytically to terminate their elongation.</text>
</comment>
<keyword evidence="5 7" id="KW-0456">Lyase</keyword>
<dbReference type="Pfam" id="PF02618">
    <property type="entry name" value="YceG"/>
    <property type="match status" value="1"/>
</dbReference>
<evidence type="ECO:0000313" key="10">
    <source>
        <dbReference type="Proteomes" id="UP000283946"/>
    </source>
</evidence>
<accession>A0AAD2JG64</accession>
<keyword evidence="6 7" id="KW-0961">Cell wall biogenesis/degradation</keyword>
<dbReference type="Gene3D" id="3.30.1490.480">
    <property type="entry name" value="Endolytic murein transglycosylase"/>
    <property type="match status" value="1"/>
</dbReference>
<evidence type="ECO:0000256" key="6">
    <source>
        <dbReference type="ARBA" id="ARBA00023316"/>
    </source>
</evidence>
<dbReference type="GO" id="GO:0005886">
    <property type="term" value="C:plasma membrane"/>
    <property type="evidence" value="ECO:0007669"/>
    <property type="project" value="UniProtKB-SubCell"/>
</dbReference>